<keyword evidence="3" id="KW-1185">Reference proteome</keyword>
<dbReference type="Proteomes" id="UP001159363">
    <property type="component" value="Chromosome 13"/>
</dbReference>
<reference evidence="2 3" key="1">
    <citation type="submission" date="2023-02" db="EMBL/GenBank/DDBJ databases">
        <title>LHISI_Scaffold_Assembly.</title>
        <authorList>
            <person name="Stuart O.P."/>
            <person name="Cleave R."/>
            <person name="Magrath M.J.L."/>
            <person name="Mikheyev A.S."/>
        </authorList>
    </citation>
    <scope>NUCLEOTIDE SEQUENCE [LARGE SCALE GENOMIC DNA]</scope>
    <source>
        <strain evidence="2">Daus_M_001</strain>
        <tissue evidence="2">Leg muscle</tissue>
    </source>
</reference>
<feature type="region of interest" description="Disordered" evidence="1">
    <location>
        <begin position="173"/>
        <end position="211"/>
    </location>
</feature>
<organism evidence="2 3">
    <name type="scientific">Dryococelus australis</name>
    <dbReference type="NCBI Taxonomy" id="614101"/>
    <lineage>
        <taxon>Eukaryota</taxon>
        <taxon>Metazoa</taxon>
        <taxon>Ecdysozoa</taxon>
        <taxon>Arthropoda</taxon>
        <taxon>Hexapoda</taxon>
        <taxon>Insecta</taxon>
        <taxon>Pterygota</taxon>
        <taxon>Neoptera</taxon>
        <taxon>Polyneoptera</taxon>
        <taxon>Phasmatodea</taxon>
        <taxon>Verophasmatodea</taxon>
        <taxon>Anareolatae</taxon>
        <taxon>Phasmatidae</taxon>
        <taxon>Eurycanthinae</taxon>
        <taxon>Dryococelus</taxon>
    </lineage>
</organism>
<feature type="compositionally biased region" description="Basic and acidic residues" evidence="1">
    <location>
        <begin position="345"/>
        <end position="356"/>
    </location>
</feature>
<evidence type="ECO:0000313" key="2">
    <source>
        <dbReference type="EMBL" id="KAJ8869356.1"/>
    </source>
</evidence>
<feature type="region of interest" description="Disordered" evidence="1">
    <location>
        <begin position="425"/>
        <end position="445"/>
    </location>
</feature>
<evidence type="ECO:0000313" key="3">
    <source>
        <dbReference type="Proteomes" id="UP001159363"/>
    </source>
</evidence>
<gene>
    <name evidence="2" type="ORF">PR048_030931</name>
</gene>
<feature type="region of interest" description="Disordered" evidence="1">
    <location>
        <begin position="1"/>
        <end position="56"/>
    </location>
</feature>
<protein>
    <submittedName>
        <fullName evidence="2">Uncharacterized protein</fullName>
    </submittedName>
</protein>
<sequence length="445" mass="50145">MKGRGKREIPEKIRRAAASPSTIPNCENPGANRPGFERGSPWWEASRVTDQPPQPPQIPDNVNLTHLYICNMLVIEPCFIRQAWGIAAPINEHFTISWPNHVQFTENGLGFTLGQQPMRELRRLKYMQYLWQTRNTPVCGLLCSISGEFWGAVLGVECSGRLWRNEKTSGIIRHDSHMPLTPPRIEPSSPRWEGSSLTTAPPRTLSRHGVQASSRLTGAVIGRESQATASNWPPQYWPGRQRRSLSAAAISPADPYLVQPARPGYPADGTTMRGDLQTARRALQIPSILWCISRDLQSEDHNRHVRYPLAMHAGRRVMFLFTPVGNHPLKETTNQTPDPFPEPRAANREPHQRDGDVTSPLATHLFCAAIDTLLELHCPCSFEWSLYLSRPFIRHDQVNAEPITDLQRNKHRTLCHLVSGKTDYTLGQSPVQRNQGLENTHDHGV</sequence>
<feature type="region of interest" description="Disordered" evidence="1">
    <location>
        <begin position="327"/>
        <end position="357"/>
    </location>
</feature>
<name>A0ABQ9GE65_9NEOP</name>
<feature type="compositionally biased region" description="Polar residues" evidence="1">
    <location>
        <begin position="425"/>
        <end position="438"/>
    </location>
</feature>
<accession>A0ABQ9GE65</accession>
<comment type="caution">
    <text evidence="2">The sequence shown here is derived from an EMBL/GenBank/DDBJ whole genome shotgun (WGS) entry which is preliminary data.</text>
</comment>
<dbReference type="EMBL" id="JARBHB010000014">
    <property type="protein sequence ID" value="KAJ8869356.1"/>
    <property type="molecule type" value="Genomic_DNA"/>
</dbReference>
<proteinExistence type="predicted"/>
<feature type="compositionally biased region" description="Basic and acidic residues" evidence="1">
    <location>
        <begin position="1"/>
        <end position="14"/>
    </location>
</feature>
<evidence type="ECO:0000256" key="1">
    <source>
        <dbReference type="SAM" id="MobiDB-lite"/>
    </source>
</evidence>